<feature type="coiled-coil region" evidence="10">
    <location>
        <begin position="668"/>
        <end position="695"/>
    </location>
</feature>
<evidence type="ECO:0000256" key="4">
    <source>
        <dbReference type="ARBA" id="ARBA00022837"/>
    </source>
</evidence>
<keyword evidence="17" id="KW-1185">Reference proteome</keyword>
<dbReference type="InterPro" id="IPR015260">
    <property type="entry name" value="Syntaxin-6/10/61_N"/>
</dbReference>
<keyword evidence="6 12" id="KW-1133">Transmembrane helix</keyword>
<keyword evidence="10" id="KW-0175">Coiled coil</keyword>
<dbReference type="Gene3D" id="1.20.58.90">
    <property type="match status" value="1"/>
</dbReference>
<dbReference type="FunFam" id="1.20.58.90:FF:000004">
    <property type="entry name" value="Syntaxin 10"/>
    <property type="match status" value="1"/>
</dbReference>
<evidence type="ECO:0000256" key="3">
    <source>
        <dbReference type="ARBA" id="ARBA00022692"/>
    </source>
</evidence>
<dbReference type="PROSITE" id="PS00018">
    <property type="entry name" value="EF_HAND_1"/>
    <property type="match status" value="2"/>
</dbReference>
<evidence type="ECO:0000256" key="10">
    <source>
        <dbReference type="SAM" id="Coils"/>
    </source>
</evidence>
<dbReference type="CDD" id="cd15841">
    <property type="entry name" value="SNARE_Qc"/>
    <property type="match status" value="1"/>
</dbReference>
<evidence type="ECO:0000256" key="8">
    <source>
        <dbReference type="ARBA" id="ARBA00023136"/>
    </source>
</evidence>
<reference evidence="16 17" key="1">
    <citation type="submission" date="2016-02" db="EMBL/GenBank/DDBJ databases">
        <title>Genome analysis of coral dinoflagellate symbionts highlights evolutionary adaptations to a symbiotic lifestyle.</title>
        <authorList>
            <person name="Aranda M."/>
            <person name="Li Y."/>
            <person name="Liew Y.J."/>
            <person name="Baumgarten S."/>
            <person name="Simakov O."/>
            <person name="Wilson M."/>
            <person name="Piel J."/>
            <person name="Ashoor H."/>
            <person name="Bougouffa S."/>
            <person name="Bajic V.B."/>
            <person name="Ryu T."/>
            <person name="Ravasi T."/>
            <person name="Bayer T."/>
            <person name="Micklem G."/>
            <person name="Kim H."/>
            <person name="Bhak J."/>
            <person name="Lajeunesse T.C."/>
            <person name="Voolstra C.R."/>
        </authorList>
    </citation>
    <scope>NUCLEOTIDE SEQUENCE [LARGE SCALE GENOMIC DNA]</scope>
    <source>
        <strain evidence="16 17">CCMP2467</strain>
    </source>
</reference>
<comment type="similarity">
    <text evidence="1">Belongs to the syntaxin family.</text>
</comment>
<feature type="chain" id="PRO_5012480657" evidence="13">
    <location>
        <begin position="21"/>
        <end position="1035"/>
    </location>
</feature>
<dbReference type="OrthoDB" id="417791at2759"/>
<evidence type="ECO:0000256" key="12">
    <source>
        <dbReference type="SAM" id="Phobius"/>
    </source>
</evidence>
<dbReference type="Pfam" id="PF09177">
    <property type="entry name" value="STX6_10_61_N"/>
    <property type="match status" value="1"/>
</dbReference>
<dbReference type="Pfam" id="PF13499">
    <property type="entry name" value="EF-hand_7"/>
    <property type="match status" value="1"/>
</dbReference>
<evidence type="ECO:0000313" key="17">
    <source>
        <dbReference type="Proteomes" id="UP000186817"/>
    </source>
</evidence>
<evidence type="ECO:0000259" key="14">
    <source>
        <dbReference type="PROSITE" id="PS50192"/>
    </source>
</evidence>
<dbReference type="Gene3D" id="1.10.238.10">
    <property type="entry name" value="EF-hand"/>
    <property type="match status" value="1"/>
</dbReference>
<accession>A0A1Q9DJ75</accession>
<feature type="signal peptide" evidence="13">
    <location>
        <begin position="1"/>
        <end position="20"/>
    </location>
</feature>
<dbReference type="InterPro" id="IPR010989">
    <property type="entry name" value="SNARE"/>
</dbReference>
<feature type="compositionally biased region" description="Basic and acidic residues" evidence="11">
    <location>
        <begin position="930"/>
        <end position="947"/>
    </location>
</feature>
<dbReference type="SUPFAM" id="SSF47661">
    <property type="entry name" value="t-snare proteins"/>
    <property type="match status" value="1"/>
</dbReference>
<feature type="coiled-coil region" evidence="10">
    <location>
        <begin position="975"/>
        <end position="1002"/>
    </location>
</feature>
<gene>
    <name evidence="16" type="primary">STX6</name>
    <name evidence="16" type="ORF">AK812_SmicGene22667</name>
</gene>
<evidence type="ECO:0000256" key="2">
    <source>
        <dbReference type="ARBA" id="ARBA00022448"/>
    </source>
</evidence>
<proteinExistence type="inferred from homology"/>
<dbReference type="InterPro" id="IPR000727">
    <property type="entry name" value="T_SNARE_dom"/>
</dbReference>
<evidence type="ECO:0000256" key="13">
    <source>
        <dbReference type="SAM" id="SignalP"/>
    </source>
</evidence>
<dbReference type="GO" id="GO:0048193">
    <property type="term" value="P:Golgi vesicle transport"/>
    <property type="evidence" value="ECO:0007669"/>
    <property type="project" value="InterPro"/>
</dbReference>
<dbReference type="InterPro" id="IPR002048">
    <property type="entry name" value="EF_hand_dom"/>
</dbReference>
<dbReference type="GO" id="GO:0016020">
    <property type="term" value="C:membrane"/>
    <property type="evidence" value="ECO:0007669"/>
    <property type="project" value="InterPro"/>
</dbReference>
<keyword evidence="3 12" id="KW-0812">Transmembrane</keyword>
<comment type="caution">
    <text evidence="16">The sequence shown here is derived from an EMBL/GenBank/DDBJ whole genome shotgun (WGS) entry which is preliminary data.</text>
</comment>
<dbReference type="PROSITE" id="PS50192">
    <property type="entry name" value="T_SNARE"/>
    <property type="match status" value="1"/>
</dbReference>
<feature type="transmembrane region" description="Helical" evidence="12">
    <location>
        <begin position="1015"/>
        <end position="1033"/>
    </location>
</feature>
<evidence type="ECO:0000256" key="11">
    <source>
        <dbReference type="SAM" id="MobiDB-lite"/>
    </source>
</evidence>
<evidence type="ECO:0000313" key="16">
    <source>
        <dbReference type="EMBL" id="OLP95237.1"/>
    </source>
</evidence>
<keyword evidence="8 12" id="KW-0472">Membrane</keyword>
<feature type="domain" description="EF-hand" evidence="15">
    <location>
        <begin position="183"/>
        <end position="218"/>
    </location>
</feature>
<dbReference type="PROSITE" id="PS50222">
    <property type="entry name" value="EF_HAND_2"/>
    <property type="match status" value="2"/>
</dbReference>
<dbReference type="SUPFAM" id="SSF58038">
    <property type="entry name" value="SNARE fusion complex"/>
    <property type="match status" value="1"/>
</dbReference>
<dbReference type="Proteomes" id="UP000186817">
    <property type="component" value="Unassembled WGS sequence"/>
</dbReference>
<name>A0A1Q9DJ75_SYMMI</name>
<keyword evidence="7" id="KW-0333">Golgi apparatus</keyword>
<comment type="subcellular location">
    <subcellularLocation>
        <location evidence="9">Golgi apparatus</location>
        <location evidence="9">trans-Golgi network membrane</location>
        <topology evidence="9">Single-pass type IV membrane protein</topology>
    </subcellularLocation>
</comment>
<evidence type="ECO:0000256" key="7">
    <source>
        <dbReference type="ARBA" id="ARBA00023034"/>
    </source>
</evidence>
<keyword evidence="4" id="KW-0106">Calcium</keyword>
<dbReference type="Gene3D" id="1.20.5.110">
    <property type="match status" value="1"/>
</dbReference>
<dbReference type="SMART" id="SM00054">
    <property type="entry name" value="EFh"/>
    <property type="match status" value="3"/>
</dbReference>
<sequence>MLLLLSVPFRLAILRRLISACLRPVVSEASTEVGPAGQAQTDEADLSRLGRASGFHSGFVRTDTDAAKMAWHLHSVLNQGCSADSGGSRNHVQSTSRACKERVSNVSMLERYLGVEALFFSWLTKVLLLTKKHGTLKAAFDKLDFFQDGRLSCLEWQEGLRQLLSTGSKESRRFDPLKDPRRTCDSVLLRLFKAMDKDKDGFISFDDLANAKGGPFVYARELRKKDTEEKLPVRSENCIAKGFERITQILSGALIQLQLNEFHAAAVGVTQERWKGAFAALLIKKFDTLDKAVLPPSGDEITTFGAAKALHFTGNARSVFKELDRNNNGNISIQEFKVLRALNATEEREQVDESVARAELCKMASQWSGQPLPALVRHQVIERKQRSPIQDKRKKHMRKSLEELEKCTEQSAPRLHPDEIPGFAVVLAWSRMEHVILGVLTTVADALAFRLPIQKISRKSEGRFLRSELDNAVIQRWSFRVRFQQVMPDAHPLRGNKFKVTTDASSRMADKDIGLDLLRTFEPILHGARKQMSCPSHPDDKPIIKTCRGRCLNDPVDWEDMEHSAATFATYEGRMPRMSWKVDGTGASGAHFVSPAPWDKSRTLLKLKSHSESEIARTVMLSTSSDPFDVARDEVEAAVRKVRGMHKEWQRLLQNENTTESSRFKECHKDLLAELAQLSGDLAEVQQSIKAVEDNRDRFHLSDAQLATRKDFLAASQMAHQEINSSLSSAAVQNKFDEDRRQALLRNQRQAKETAERNLAQESKAFLEEQRLLQKQLLAQQEADLLLSAAECCNRARKLVDKRIGGEDRESFITLKDCLVFDLTGRFIEKLKLGQVWNAMKKIKELVSKSKKLIDAYVQTCEYAEKRDKTPDRQAGAAAGGNEPADDDDSDDEPASGMMPGMMPGMMGSMPMGGCASAQYGHANDDDADDARHDAGHDAGHDARNDAGDDDDELQALEKGAQRLGQVAYTINGEIESQQKLLDELNQDIEKEMERMDVVTKGMGALLKTSNKAQIYAVGGAIVLFVILVFLILNT</sequence>
<feature type="region of interest" description="Disordered" evidence="11">
    <location>
        <begin position="866"/>
        <end position="951"/>
    </location>
</feature>
<organism evidence="16 17">
    <name type="scientific">Symbiodinium microadriaticum</name>
    <name type="common">Dinoflagellate</name>
    <name type="synonym">Zooxanthella microadriatica</name>
    <dbReference type="NCBI Taxonomy" id="2951"/>
    <lineage>
        <taxon>Eukaryota</taxon>
        <taxon>Sar</taxon>
        <taxon>Alveolata</taxon>
        <taxon>Dinophyceae</taxon>
        <taxon>Suessiales</taxon>
        <taxon>Symbiodiniaceae</taxon>
        <taxon>Symbiodinium</taxon>
    </lineage>
</organism>
<feature type="domain" description="T-SNARE coiled-coil homology" evidence="14">
    <location>
        <begin position="944"/>
        <end position="1006"/>
    </location>
</feature>
<dbReference type="InterPro" id="IPR018247">
    <property type="entry name" value="EF_Hand_1_Ca_BS"/>
</dbReference>
<feature type="domain" description="EF-hand" evidence="15">
    <location>
        <begin position="311"/>
        <end position="346"/>
    </location>
</feature>
<dbReference type="InterPro" id="IPR011992">
    <property type="entry name" value="EF-hand-dom_pair"/>
</dbReference>
<feature type="compositionally biased region" description="Acidic residues" evidence="11">
    <location>
        <begin position="884"/>
        <end position="894"/>
    </location>
</feature>
<keyword evidence="13" id="KW-0732">Signal</keyword>
<dbReference type="EMBL" id="LSRX01000511">
    <property type="protein sequence ID" value="OLP95237.1"/>
    <property type="molecule type" value="Genomic_DNA"/>
</dbReference>
<dbReference type="Pfam" id="PF13202">
    <property type="entry name" value="EF-hand_5"/>
    <property type="match status" value="1"/>
</dbReference>
<keyword evidence="5" id="KW-0653">Protein transport</keyword>
<dbReference type="GO" id="GO:0015031">
    <property type="term" value="P:protein transport"/>
    <property type="evidence" value="ECO:0007669"/>
    <property type="project" value="UniProtKB-KW"/>
</dbReference>
<evidence type="ECO:0000256" key="6">
    <source>
        <dbReference type="ARBA" id="ARBA00022989"/>
    </source>
</evidence>
<dbReference type="GO" id="GO:0005509">
    <property type="term" value="F:calcium ion binding"/>
    <property type="evidence" value="ECO:0007669"/>
    <property type="project" value="InterPro"/>
</dbReference>
<evidence type="ECO:0000256" key="9">
    <source>
        <dbReference type="ARBA" id="ARBA00037801"/>
    </source>
</evidence>
<protein>
    <submittedName>
        <fullName evidence="16">Syntaxin-6</fullName>
    </submittedName>
</protein>
<dbReference type="AlphaFoldDB" id="A0A1Q9DJ75"/>
<feature type="compositionally biased region" description="Low complexity" evidence="11">
    <location>
        <begin position="895"/>
        <end position="914"/>
    </location>
</feature>
<evidence type="ECO:0000256" key="1">
    <source>
        <dbReference type="ARBA" id="ARBA00009063"/>
    </source>
</evidence>
<keyword evidence="2" id="KW-0813">Transport</keyword>
<dbReference type="SUPFAM" id="SSF47473">
    <property type="entry name" value="EF-hand"/>
    <property type="match status" value="1"/>
</dbReference>
<evidence type="ECO:0000259" key="15">
    <source>
        <dbReference type="PROSITE" id="PS50222"/>
    </source>
</evidence>
<dbReference type="GO" id="GO:0005794">
    <property type="term" value="C:Golgi apparatus"/>
    <property type="evidence" value="ECO:0007669"/>
    <property type="project" value="UniProtKB-SubCell"/>
</dbReference>
<evidence type="ECO:0000256" key="5">
    <source>
        <dbReference type="ARBA" id="ARBA00022927"/>
    </source>
</evidence>